<reference evidence="4" key="1">
    <citation type="submission" date="2024-07" db="EMBL/GenBank/DDBJ databases">
        <title>Two chromosome-level genome assemblies of Korean endemic species Abeliophyllum distichum and Forsythia ovata (Oleaceae).</title>
        <authorList>
            <person name="Jang H."/>
        </authorList>
    </citation>
    <scope>NUCLEOTIDE SEQUENCE [LARGE SCALE GENOMIC DNA]</scope>
</reference>
<proteinExistence type="predicted"/>
<dbReference type="Proteomes" id="UP001604336">
    <property type="component" value="Unassembled WGS sequence"/>
</dbReference>
<keyword evidence="2" id="KW-0539">Nucleus</keyword>
<dbReference type="GO" id="GO:0003677">
    <property type="term" value="F:DNA binding"/>
    <property type="evidence" value="ECO:0007669"/>
    <property type="project" value="UniProtKB-KW"/>
</dbReference>
<dbReference type="EMBL" id="JBFOLK010000014">
    <property type="protein sequence ID" value="KAL2460435.1"/>
    <property type="molecule type" value="Genomic_DNA"/>
</dbReference>
<keyword evidence="1" id="KW-0238">DNA-binding</keyword>
<sequence length="129" mass="14870">MDEDEKEMLFEAHARLANNRDKTPPPGFYDVADEDRPIELNKFPTTIEELEGERRRRVDKEARLRKQDAARNIIEQRQDAPSAILQANKLNDPETVKKRSKLNLPARLIPDHELEAIAKIGIASDLMEE</sequence>
<name>A0ABD1P989_9LAMI</name>
<evidence type="ECO:0000313" key="4">
    <source>
        <dbReference type="Proteomes" id="UP001604336"/>
    </source>
</evidence>
<keyword evidence="4" id="KW-1185">Reference proteome</keyword>
<gene>
    <name evidence="3" type="ORF">Adt_43855</name>
</gene>
<dbReference type="PANTHER" id="PTHR45885">
    <property type="entry name" value="CELL DIVISION CYCLE 5-LIKE PROTEIN"/>
    <property type="match status" value="1"/>
</dbReference>
<evidence type="ECO:0000313" key="3">
    <source>
        <dbReference type="EMBL" id="KAL2460435.1"/>
    </source>
</evidence>
<accession>A0ABD1P989</accession>
<comment type="caution">
    <text evidence="3">The sequence shown here is derived from an EMBL/GenBank/DDBJ whole genome shotgun (WGS) entry which is preliminary data.</text>
</comment>
<organism evidence="3 4">
    <name type="scientific">Abeliophyllum distichum</name>
    <dbReference type="NCBI Taxonomy" id="126358"/>
    <lineage>
        <taxon>Eukaryota</taxon>
        <taxon>Viridiplantae</taxon>
        <taxon>Streptophyta</taxon>
        <taxon>Embryophyta</taxon>
        <taxon>Tracheophyta</taxon>
        <taxon>Spermatophyta</taxon>
        <taxon>Magnoliopsida</taxon>
        <taxon>eudicotyledons</taxon>
        <taxon>Gunneridae</taxon>
        <taxon>Pentapetalae</taxon>
        <taxon>asterids</taxon>
        <taxon>lamiids</taxon>
        <taxon>Lamiales</taxon>
        <taxon>Oleaceae</taxon>
        <taxon>Forsythieae</taxon>
        <taxon>Abeliophyllum</taxon>
    </lineage>
</organism>
<dbReference type="InterPro" id="IPR047242">
    <property type="entry name" value="CDC5L/Cef1"/>
</dbReference>
<dbReference type="AlphaFoldDB" id="A0ABD1P989"/>
<protein>
    <submittedName>
        <fullName evidence="3">Cell division cycle 5-like protein</fullName>
    </submittedName>
</protein>
<evidence type="ECO:0000256" key="2">
    <source>
        <dbReference type="ARBA" id="ARBA00023242"/>
    </source>
</evidence>
<dbReference type="PANTHER" id="PTHR45885:SF1">
    <property type="entry name" value="CELL DIVISION CYCLE 5-LIKE PROTEIN"/>
    <property type="match status" value="1"/>
</dbReference>
<evidence type="ECO:0000256" key="1">
    <source>
        <dbReference type="ARBA" id="ARBA00023125"/>
    </source>
</evidence>